<gene>
    <name evidence="3" type="ORF">I6U50_07465</name>
</gene>
<keyword evidence="1" id="KW-0597">Phosphoprotein</keyword>
<evidence type="ECO:0000313" key="4">
    <source>
        <dbReference type="Proteomes" id="UP000635665"/>
    </source>
</evidence>
<keyword evidence="4" id="KW-1185">Reference proteome</keyword>
<protein>
    <submittedName>
        <fullName evidence="3">Response regulator</fullName>
    </submittedName>
</protein>
<comment type="caution">
    <text evidence="3">The sequence shown here is derived from an EMBL/GenBank/DDBJ whole genome shotgun (WGS) entry which is preliminary data.</text>
</comment>
<dbReference type="SUPFAM" id="SSF52172">
    <property type="entry name" value="CheY-like"/>
    <property type="match status" value="1"/>
</dbReference>
<dbReference type="Pfam" id="PF00072">
    <property type="entry name" value="Response_reg"/>
    <property type="match status" value="1"/>
</dbReference>
<evidence type="ECO:0000259" key="2">
    <source>
        <dbReference type="PROSITE" id="PS50110"/>
    </source>
</evidence>
<proteinExistence type="predicted"/>
<dbReference type="SMART" id="SM00448">
    <property type="entry name" value="REC"/>
    <property type="match status" value="1"/>
</dbReference>
<feature type="modified residue" description="4-aspartylphosphate" evidence="1">
    <location>
        <position position="63"/>
    </location>
</feature>
<dbReference type="PROSITE" id="PS50110">
    <property type="entry name" value="RESPONSE_REGULATORY"/>
    <property type="match status" value="1"/>
</dbReference>
<reference evidence="3 4" key="1">
    <citation type="submission" date="2020-12" db="EMBL/GenBank/DDBJ databases">
        <title>Salegentibacter orientalis sp. nov., isolated from costal sediment.</title>
        <authorList>
            <person name="Lian F.-B."/>
        </authorList>
    </citation>
    <scope>NUCLEOTIDE SEQUENCE [LARGE SCALE GENOMIC DNA]</scope>
    <source>
        <strain evidence="3 4">F60176</strain>
    </source>
</reference>
<organism evidence="3 4">
    <name type="scientific">Salegentibacter maritimus</name>
    <dbReference type="NCBI Taxonomy" id="2794347"/>
    <lineage>
        <taxon>Bacteria</taxon>
        <taxon>Pseudomonadati</taxon>
        <taxon>Bacteroidota</taxon>
        <taxon>Flavobacteriia</taxon>
        <taxon>Flavobacteriales</taxon>
        <taxon>Flavobacteriaceae</taxon>
        <taxon>Salegentibacter</taxon>
    </lineage>
</organism>
<feature type="domain" description="Response regulatory" evidence="2">
    <location>
        <begin position="6"/>
        <end position="131"/>
    </location>
</feature>
<dbReference type="InterPro" id="IPR011006">
    <property type="entry name" value="CheY-like_superfamily"/>
</dbReference>
<dbReference type="EMBL" id="JAEHNY010000005">
    <property type="protein sequence ID" value="MBI6119859.1"/>
    <property type="molecule type" value="Genomic_DNA"/>
</dbReference>
<dbReference type="Proteomes" id="UP000635665">
    <property type="component" value="Unassembled WGS sequence"/>
</dbReference>
<accession>A0ABS0TIK3</accession>
<name>A0ABS0TIK3_9FLAO</name>
<dbReference type="Gene3D" id="3.40.50.2300">
    <property type="match status" value="1"/>
</dbReference>
<dbReference type="InterPro" id="IPR001789">
    <property type="entry name" value="Sig_transdc_resp-reg_receiver"/>
</dbReference>
<sequence>MKKINLACLIEDDPIHIFLSKKYLEMTGRIENIMICQNGKEAYDKLQAIFTSGEILPELILLDLNMPIWDGWQFLEKFKDIPIQSKITIYILTSSINEADREKARHFNNVNNYVVKPIKLETLIDLLDEMDKEVVNNQD</sequence>
<evidence type="ECO:0000313" key="3">
    <source>
        <dbReference type="EMBL" id="MBI6119859.1"/>
    </source>
</evidence>
<dbReference type="RefSeq" id="WP_198638390.1">
    <property type="nucleotide sequence ID" value="NZ_JAEHNY010000005.1"/>
</dbReference>
<dbReference type="PANTHER" id="PTHR44520">
    <property type="entry name" value="RESPONSE REGULATOR RCP1-RELATED"/>
    <property type="match status" value="1"/>
</dbReference>
<dbReference type="InterPro" id="IPR052893">
    <property type="entry name" value="TCS_response_regulator"/>
</dbReference>
<dbReference type="PANTHER" id="PTHR44520:SF2">
    <property type="entry name" value="RESPONSE REGULATOR RCP1"/>
    <property type="match status" value="1"/>
</dbReference>
<evidence type="ECO:0000256" key="1">
    <source>
        <dbReference type="PROSITE-ProRule" id="PRU00169"/>
    </source>
</evidence>